<dbReference type="EMBL" id="HG994359">
    <property type="protein sequence ID" value="CAF2098296.1"/>
    <property type="molecule type" value="Genomic_DNA"/>
</dbReference>
<evidence type="ECO:0000313" key="2">
    <source>
        <dbReference type="EMBL" id="CAF2098296.1"/>
    </source>
</evidence>
<organism evidence="2">
    <name type="scientific">Brassica napus</name>
    <name type="common">Rape</name>
    <dbReference type="NCBI Taxonomy" id="3708"/>
    <lineage>
        <taxon>Eukaryota</taxon>
        <taxon>Viridiplantae</taxon>
        <taxon>Streptophyta</taxon>
        <taxon>Embryophyta</taxon>
        <taxon>Tracheophyta</taxon>
        <taxon>Spermatophyta</taxon>
        <taxon>Magnoliopsida</taxon>
        <taxon>eudicotyledons</taxon>
        <taxon>Gunneridae</taxon>
        <taxon>Pentapetalae</taxon>
        <taxon>rosids</taxon>
        <taxon>malvids</taxon>
        <taxon>Brassicales</taxon>
        <taxon>Brassicaceae</taxon>
        <taxon>Brassiceae</taxon>
        <taxon>Brassica</taxon>
    </lineage>
</organism>
<sequence>MSRKFWKELSFLFNNLPTLETAQPEHFAVVSSAFLPALENPEDRVPLTPSRTHNRIRSPSDTHGWISEIPTVPVYYPAKPQRRDRAWQNQRGKKTLLSLTLSPRGPKSPEQSVLSDGPQVPWKGAPERVEPRRARTLSHHEALSTSWVVWEYSPNRAVNSVQG</sequence>
<feature type="region of interest" description="Disordered" evidence="1">
    <location>
        <begin position="44"/>
        <end position="64"/>
    </location>
</feature>
<feature type="compositionally biased region" description="Basic and acidic residues" evidence="1">
    <location>
        <begin position="125"/>
        <end position="138"/>
    </location>
</feature>
<proteinExistence type="predicted"/>
<dbReference type="AlphaFoldDB" id="A0A816T9V0"/>
<protein>
    <submittedName>
        <fullName evidence="2">(rape) hypothetical protein</fullName>
    </submittedName>
</protein>
<accession>A0A816T9V0</accession>
<dbReference type="Proteomes" id="UP001295469">
    <property type="component" value="Chromosome A05"/>
</dbReference>
<reference evidence="2" key="1">
    <citation type="submission" date="2021-01" db="EMBL/GenBank/DDBJ databases">
        <authorList>
            <consortium name="Genoscope - CEA"/>
            <person name="William W."/>
        </authorList>
    </citation>
    <scope>NUCLEOTIDE SEQUENCE</scope>
</reference>
<evidence type="ECO:0000256" key="1">
    <source>
        <dbReference type="SAM" id="MobiDB-lite"/>
    </source>
</evidence>
<name>A0A816T9V0_BRANA</name>
<feature type="region of interest" description="Disordered" evidence="1">
    <location>
        <begin position="81"/>
        <end position="138"/>
    </location>
</feature>
<gene>
    <name evidence="2" type="ORF">DARMORV10_A05P22190.1</name>
</gene>